<keyword evidence="2" id="KW-1185">Reference proteome</keyword>
<dbReference type="GeneID" id="19203748"/>
<proteinExistence type="predicted"/>
<gene>
    <name evidence="1" type="ORF">CONPUDRAFT_157321</name>
</gene>
<dbReference type="EMBL" id="JH711584">
    <property type="protein sequence ID" value="EIW77049.1"/>
    <property type="molecule type" value="Genomic_DNA"/>
</dbReference>
<dbReference type="KEGG" id="cput:CONPUDRAFT_157321"/>
<comment type="caution">
    <text evidence="1">The sequence shown here is derived from an EMBL/GenBank/DDBJ whole genome shotgun (WGS) entry which is preliminary data.</text>
</comment>
<protein>
    <submittedName>
        <fullName evidence="1">Uncharacterized protein</fullName>
    </submittedName>
</protein>
<reference evidence="2" key="1">
    <citation type="journal article" date="2012" name="Science">
        <title>The Paleozoic origin of enzymatic lignin decomposition reconstructed from 31 fungal genomes.</title>
        <authorList>
            <person name="Floudas D."/>
            <person name="Binder M."/>
            <person name="Riley R."/>
            <person name="Barry K."/>
            <person name="Blanchette R.A."/>
            <person name="Henrissat B."/>
            <person name="Martinez A.T."/>
            <person name="Otillar R."/>
            <person name="Spatafora J.W."/>
            <person name="Yadav J.S."/>
            <person name="Aerts A."/>
            <person name="Benoit I."/>
            <person name="Boyd A."/>
            <person name="Carlson A."/>
            <person name="Copeland A."/>
            <person name="Coutinho P.M."/>
            <person name="de Vries R.P."/>
            <person name="Ferreira P."/>
            <person name="Findley K."/>
            <person name="Foster B."/>
            <person name="Gaskell J."/>
            <person name="Glotzer D."/>
            <person name="Gorecki P."/>
            <person name="Heitman J."/>
            <person name="Hesse C."/>
            <person name="Hori C."/>
            <person name="Igarashi K."/>
            <person name="Jurgens J.A."/>
            <person name="Kallen N."/>
            <person name="Kersten P."/>
            <person name="Kohler A."/>
            <person name="Kuees U."/>
            <person name="Kumar T.K.A."/>
            <person name="Kuo A."/>
            <person name="LaButti K."/>
            <person name="Larrondo L.F."/>
            <person name="Lindquist E."/>
            <person name="Ling A."/>
            <person name="Lombard V."/>
            <person name="Lucas S."/>
            <person name="Lundell T."/>
            <person name="Martin R."/>
            <person name="McLaughlin D.J."/>
            <person name="Morgenstern I."/>
            <person name="Morin E."/>
            <person name="Murat C."/>
            <person name="Nagy L.G."/>
            <person name="Nolan M."/>
            <person name="Ohm R.A."/>
            <person name="Patyshakuliyeva A."/>
            <person name="Rokas A."/>
            <person name="Ruiz-Duenas F.J."/>
            <person name="Sabat G."/>
            <person name="Salamov A."/>
            <person name="Samejima M."/>
            <person name="Schmutz J."/>
            <person name="Slot J.C."/>
            <person name="St John F."/>
            <person name="Stenlid J."/>
            <person name="Sun H."/>
            <person name="Sun S."/>
            <person name="Syed K."/>
            <person name="Tsang A."/>
            <person name="Wiebenga A."/>
            <person name="Young D."/>
            <person name="Pisabarro A."/>
            <person name="Eastwood D.C."/>
            <person name="Martin F."/>
            <person name="Cullen D."/>
            <person name="Grigoriev I.V."/>
            <person name="Hibbett D.S."/>
        </authorList>
    </citation>
    <scope>NUCLEOTIDE SEQUENCE [LARGE SCALE GENOMIC DNA]</scope>
    <source>
        <strain evidence="2">RWD-64-598 SS2</strain>
    </source>
</reference>
<sequence length="649" mass="72391">MEDTPKFLQSVKRTPEPKRSVLLRNAFSRLVDARADPIFVKDFVNAIWDEFNNDLQELERRRPPPMSADKLETSFSPFAHACLSAGLVKAMVSIARNGWYEMIWTQTNTLAHNDALDSLSVLMRTGNAAERGDLLDEMLKEGIVEVCLRNLQNYRVHCVHQAAIHCLHTLTTESFLGNRVSPATAATIIEALHADFAEMYMDSTTKEEAVWTVHDLICTSPYQPRAVTLDILRKKPQIFDLLLDCAILDRPECFPESGVNSITCEMLALIFHWPFHVVPGVAQTMDSSFQAQDWKAMWQAMSILTSRQDWVDKLVEVWMHVLEEDVQKLYRQDKCVILSVPKLTVLDSVFSQHGLPGKDFAPYGPSARTTLIPDCRGICRISMLRLIATLTHAAETCGITNAQIESFLHIAYHACRKVKSLDDCTGEEDTFTTMEHQRDIFRAPMWRSNMKVNVDIPYAIASESILGPTALLRLYVVLARRSALTNIQTLPKAPDGLSSSTSLRQIQQITHPDVIRRVIRISHRRLRDILDRARDRAASSSELADAGWKWACAGFTNGAELAAALVALDVHTGGVYSATIRGARKQLVIALGNASQMGLNLKQYKRALHFGLGAINAAENIPPGEGLGLGITEKNERRVKCAKAGLGIQ</sequence>
<dbReference type="Proteomes" id="UP000053558">
    <property type="component" value="Unassembled WGS sequence"/>
</dbReference>
<dbReference type="OrthoDB" id="2932645at2759"/>
<evidence type="ECO:0000313" key="2">
    <source>
        <dbReference type="Proteomes" id="UP000053558"/>
    </source>
</evidence>
<organism evidence="1 2">
    <name type="scientific">Coniophora puteana (strain RWD-64-598)</name>
    <name type="common">Brown rot fungus</name>
    <dbReference type="NCBI Taxonomy" id="741705"/>
    <lineage>
        <taxon>Eukaryota</taxon>
        <taxon>Fungi</taxon>
        <taxon>Dikarya</taxon>
        <taxon>Basidiomycota</taxon>
        <taxon>Agaricomycotina</taxon>
        <taxon>Agaricomycetes</taxon>
        <taxon>Agaricomycetidae</taxon>
        <taxon>Boletales</taxon>
        <taxon>Coniophorineae</taxon>
        <taxon>Coniophoraceae</taxon>
        <taxon>Coniophora</taxon>
    </lineage>
</organism>
<accession>A0A5M3MCT6</accession>
<dbReference type="AlphaFoldDB" id="A0A5M3MCT6"/>
<dbReference type="RefSeq" id="XP_007772503.1">
    <property type="nucleotide sequence ID" value="XM_007774313.1"/>
</dbReference>
<name>A0A5M3MCT6_CONPW</name>
<evidence type="ECO:0000313" key="1">
    <source>
        <dbReference type="EMBL" id="EIW77049.1"/>
    </source>
</evidence>